<evidence type="ECO:0000313" key="9">
    <source>
        <dbReference type="EMBL" id="AAU37040.1"/>
    </source>
</evidence>
<evidence type="ECO:0000259" key="8">
    <source>
        <dbReference type="PROSITE" id="PS50928"/>
    </source>
</evidence>
<accession>Q65VH0</accession>
<dbReference type="HOGENOM" id="CLU_077375_0_1_6"/>
<name>Q65VH0_MANSM</name>
<gene>
    <name evidence="9" type="ordered locus">MS0433</name>
</gene>
<dbReference type="EMBL" id="AE016827">
    <property type="protein sequence ID" value="AAU37040.1"/>
    <property type="molecule type" value="Genomic_DNA"/>
</dbReference>
<dbReference type="InterPro" id="IPR000515">
    <property type="entry name" value="MetI-like"/>
</dbReference>
<feature type="transmembrane region" description="Helical" evidence="7">
    <location>
        <begin position="78"/>
        <end position="96"/>
    </location>
</feature>
<dbReference type="Proteomes" id="UP000000607">
    <property type="component" value="Chromosome"/>
</dbReference>
<feature type="transmembrane region" description="Helical" evidence="7">
    <location>
        <begin position="165"/>
        <end position="187"/>
    </location>
</feature>
<dbReference type="InterPro" id="IPR035906">
    <property type="entry name" value="MetI-like_sf"/>
</dbReference>
<dbReference type="PANTHER" id="PTHR30450:SF1">
    <property type="entry name" value="D-METHIONINE TRANSPORT SYSTEM PERMEASE PROTEIN METI-RELATED"/>
    <property type="match status" value="1"/>
</dbReference>
<dbReference type="AlphaFoldDB" id="Q65VH0"/>
<sequence length="237" mass="25946">MFVLRYLVMWTNFIADFSKQLTPEVWALIGSSTLETVYMSFSATLFAVVLGLPLGVYNYLTKPNQALANTKVNRFLEWVINIGRSIPFIILLFNLMPVTRFLVGTTLGTTASIIPLGVCALPFFARLTSNALGDIPSGLTETAKAMGTTVWQLVTKFYLPEALPILIKATTLTLVTLIGYSAMAGAVGGGGLGNTAISYGLHRNMPYVLWISTIIIVVIVMLCEKYGNKLADHFDHR</sequence>
<feature type="domain" description="ABC transmembrane type-1" evidence="8">
    <location>
        <begin position="33"/>
        <end position="226"/>
    </location>
</feature>
<proteinExistence type="inferred from homology"/>
<keyword evidence="10" id="KW-1185">Reference proteome</keyword>
<dbReference type="Gene3D" id="1.10.3720.10">
    <property type="entry name" value="MetI-like"/>
    <property type="match status" value="1"/>
</dbReference>
<keyword evidence="6 7" id="KW-0472">Membrane</keyword>
<evidence type="ECO:0000256" key="3">
    <source>
        <dbReference type="ARBA" id="ARBA00022475"/>
    </source>
</evidence>
<evidence type="ECO:0000256" key="5">
    <source>
        <dbReference type="ARBA" id="ARBA00022989"/>
    </source>
</evidence>
<keyword evidence="3" id="KW-1003">Cell membrane</keyword>
<dbReference type="KEGG" id="msu:MS0433"/>
<dbReference type="PROSITE" id="PS50928">
    <property type="entry name" value="ABC_TM1"/>
    <property type="match status" value="1"/>
</dbReference>
<feature type="transmembrane region" description="Helical" evidence="7">
    <location>
        <begin position="102"/>
        <end position="125"/>
    </location>
</feature>
<dbReference type="InterPro" id="IPR051322">
    <property type="entry name" value="AA_ABC_Transporter_Permease"/>
</dbReference>
<organism evidence="9 10">
    <name type="scientific">Mannheimia succiniciproducens (strain KCTC 0769BP / MBEL55E)</name>
    <dbReference type="NCBI Taxonomy" id="221988"/>
    <lineage>
        <taxon>Bacteria</taxon>
        <taxon>Pseudomonadati</taxon>
        <taxon>Pseudomonadota</taxon>
        <taxon>Gammaproteobacteria</taxon>
        <taxon>Pasteurellales</taxon>
        <taxon>Pasteurellaceae</taxon>
        <taxon>Basfia</taxon>
    </lineage>
</organism>
<keyword evidence="4 7" id="KW-0812">Transmembrane</keyword>
<feature type="transmembrane region" description="Helical" evidence="7">
    <location>
        <begin position="207"/>
        <end position="227"/>
    </location>
</feature>
<evidence type="ECO:0000256" key="2">
    <source>
        <dbReference type="ARBA" id="ARBA00022448"/>
    </source>
</evidence>
<comment type="similarity">
    <text evidence="7">Belongs to the binding-protein-dependent transport system permease family.</text>
</comment>
<dbReference type="NCBIfam" id="NF008049">
    <property type="entry name" value="PRK10782.1"/>
    <property type="match status" value="1"/>
</dbReference>
<evidence type="ECO:0000256" key="4">
    <source>
        <dbReference type="ARBA" id="ARBA00022692"/>
    </source>
</evidence>
<keyword evidence="2 7" id="KW-0813">Transport</keyword>
<dbReference type="Pfam" id="PF00528">
    <property type="entry name" value="BPD_transp_1"/>
    <property type="match status" value="1"/>
</dbReference>
<dbReference type="CDD" id="cd06261">
    <property type="entry name" value="TM_PBP2"/>
    <property type="match status" value="1"/>
</dbReference>
<evidence type="ECO:0000256" key="7">
    <source>
        <dbReference type="RuleBase" id="RU363032"/>
    </source>
</evidence>
<dbReference type="eggNOG" id="COG2011">
    <property type="taxonomic scope" value="Bacteria"/>
</dbReference>
<keyword evidence="5 7" id="KW-1133">Transmembrane helix</keyword>
<comment type="subcellular location">
    <subcellularLocation>
        <location evidence="1 7">Cell membrane</location>
        <topology evidence="1 7">Multi-pass membrane protein</topology>
    </subcellularLocation>
</comment>
<evidence type="ECO:0000256" key="1">
    <source>
        <dbReference type="ARBA" id="ARBA00004651"/>
    </source>
</evidence>
<reference evidence="9 10" key="1">
    <citation type="journal article" date="2004" name="Nat. Biotechnol.">
        <title>The genome sequence of the capnophilic rumen bacterium Mannheimia succiniciproducens.</title>
        <authorList>
            <person name="Hong S.H."/>
            <person name="Kim J.S."/>
            <person name="Lee S.Y."/>
            <person name="In Y.H."/>
            <person name="Choi S.S."/>
            <person name="Rih J.-K."/>
            <person name="Kim C.H."/>
            <person name="Jeong H."/>
            <person name="Hur C.G."/>
            <person name="Kim J.J."/>
        </authorList>
    </citation>
    <scope>NUCLEOTIDE SEQUENCE [LARGE SCALE GENOMIC DNA]</scope>
    <source>
        <strain evidence="10">KCTC 0769BP / MBEL55E</strain>
    </source>
</reference>
<evidence type="ECO:0000256" key="6">
    <source>
        <dbReference type="ARBA" id="ARBA00023136"/>
    </source>
</evidence>
<dbReference type="GO" id="GO:0005886">
    <property type="term" value="C:plasma membrane"/>
    <property type="evidence" value="ECO:0007669"/>
    <property type="project" value="UniProtKB-SubCell"/>
</dbReference>
<dbReference type="GO" id="GO:0048473">
    <property type="term" value="P:D-methionine transmembrane transport"/>
    <property type="evidence" value="ECO:0007669"/>
    <property type="project" value="TreeGrafter"/>
</dbReference>
<dbReference type="STRING" id="221988.MS0433"/>
<dbReference type="SUPFAM" id="SSF161098">
    <property type="entry name" value="MetI-like"/>
    <property type="match status" value="1"/>
</dbReference>
<evidence type="ECO:0000313" key="10">
    <source>
        <dbReference type="Proteomes" id="UP000000607"/>
    </source>
</evidence>
<feature type="transmembrane region" description="Helical" evidence="7">
    <location>
        <begin position="37"/>
        <end position="57"/>
    </location>
</feature>
<protein>
    <recommendedName>
        <fullName evidence="8">ABC transmembrane type-1 domain-containing protein</fullName>
    </recommendedName>
</protein>
<dbReference type="PANTHER" id="PTHR30450">
    <property type="entry name" value="ABC TRANSPORTER PERMEASE"/>
    <property type="match status" value="1"/>
</dbReference>